<name>A0A514CER7_9BACT</name>
<feature type="compositionally biased region" description="Acidic residues" evidence="1">
    <location>
        <begin position="113"/>
        <end position="132"/>
    </location>
</feature>
<proteinExistence type="predicted"/>
<reference evidence="2 3" key="1">
    <citation type="submission" date="2019-06" db="EMBL/GenBank/DDBJ databases">
        <title>Echinicola alkalisoli sp. nov. isolated from saline soil.</title>
        <authorList>
            <person name="Sun J.-Q."/>
            <person name="Xu L."/>
        </authorList>
    </citation>
    <scope>NUCLEOTIDE SEQUENCE [LARGE SCALE GENOMIC DNA]</scope>
    <source>
        <strain evidence="2 3">LN3S3</strain>
    </source>
</reference>
<protein>
    <submittedName>
        <fullName evidence="2">Uncharacterized protein</fullName>
    </submittedName>
</protein>
<dbReference type="AlphaFoldDB" id="A0A514CER7"/>
<dbReference type="KEGG" id="echi:FKX85_04495"/>
<evidence type="ECO:0000256" key="1">
    <source>
        <dbReference type="SAM" id="MobiDB-lite"/>
    </source>
</evidence>
<feature type="region of interest" description="Disordered" evidence="1">
    <location>
        <begin position="111"/>
        <end position="142"/>
    </location>
</feature>
<keyword evidence="3" id="KW-1185">Reference proteome</keyword>
<dbReference type="EMBL" id="CP041253">
    <property type="protein sequence ID" value="QDH78337.1"/>
    <property type="molecule type" value="Genomic_DNA"/>
</dbReference>
<evidence type="ECO:0000313" key="2">
    <source>
        <dbReference type="EMBL" id="QDH78337.1"/>
    </source>
</evidence>
<evidence type="ECO:0000313" key="3">
    <source>
        <dbReference type="Proteomes" id="UP000316614"/>
    </source>
</evidence>
<organism evidence="2 3">
    <name type="scientific">Echinicola soli</name>
    <dbReference type="NCBI Taxonomy" id="2591634"/>
    <lineage>
        <taxon>Bacteria</taxon>
        <taxon>Pseudomonadati</taxon>
        <taxon>Bacteroidota</taxon>
        <taxon>Cytophagia</taxon>
        <taxon>Cytophagales</taxon>
        <taxon>Cyclobacteriaceae</taxon>
        <taxon>Echinicola</taxon>
    </lineage>
</organism>
<accession>A0A514CER7</accession>
<gene>
    <name evidence="2" type="ORF">FKX85_04495</name>
</gene>
<dbReference type="OrthoDB" id="838788at2"/>
<sequence>MKDKKNSLTKKQFKAVTRKYRSEIGSGKAGLGIKGEITNQTRWIWFDREQIEKVLKKTDGKTGGIKFYFGEYDESFIEELGSNYVGRMMLAMVPCDQDDLNKKAANLKGLEAIDFEDGDDEEEQDDEEDEAENGGRICPPNC</sequence>
<dbReference type="Proteomes" id="UP000316614">
    <property type="component" value="Chromosome"/>
</dbReference>
<dbReference type="RefSeq" id="WP_141613593.1">
    <property type="nucleotide sequence ID" value="NZ_CP041253.1"/>
</dbReference>